<evidence type="ECO:0000256" key="2">
    <source>
        <dbReference type="ARBA" id="ARBA00022448"/>
    </source>
</evidence>
<evidence type="ECO:0000259" key="13">
    <source>
        <dbReference type="PROSITE" id="PS51098"/>
    </source>
</evidence>
<evidence type="ECO:0000256" key="1">
    <source>
        <dbReference type="ARBA" id="ARBA00004651"/>
    </source>
</evidence>
<dbReference type="SUPFAM" id="SSF55604">
    <property type="entry name" value="Glucose permease domain IIB"/>
    <property type="match status" value="1"/>
</dbReference>
<dbReference type="InterPro" id="IPR003352">
    <property type="entry name" value="PTS_EIIC"/>
</dbReference>
<evidence type="ECO:0000256" key="3">
    <source>
        <dbReference type="ARBA" id="ARBA00022475"/>
    </source>
</evidence>
<dbReference type="Pfam" id="PF00367">
    <property type="entry name" value="PTS_EIIB"/>
    <property type="match status" value="1"/>
</dbReference>
<evidence type="ECO:0000256" key="11">
    <source>
        <dbReference type="PROSITE-ProRule" id="PRU00421"/>
    </source>
</evidence>
<dbReference type="InterPro" id="IPR013013">
    <property type="entry name" value="PTS_EIIC_1"/>
</dbReference>
<dbReference type="Proteomes" id="UP000010119">
    <property type="component" value="Unassembled WGS sequence"/>
</dbReference>
<feature type="transmembrane region" description="Helical" evidence="12">
    <location>
        <begin position="214"/>
        <end position="236"/>
    </location>
</feature>
<sequence length="402" mass="43830">MTYQELAKIIVEKVGGKQNIISVVHCATRLRFKLKDETLAATEELKNREDVVTVMQSAGQYQVVIGTHVAQVYPFVLEASGLQGEETAVKSDKKEKLFDKLIDVISGIFTPALGALAASGMIKGLAALLVAVGATTNTSSLYTLLWAIGDTFFYFFPVILGYTASKKFGFSPLLGIITGASLIYPSIVGLVQNGKPLYVLFKHTIFETPIHMEIFGIPVLLMNYAQSVIPIIVAVYFGAKIEKWLQRVIHPIVSAFLVPFFTLLIVIPLTFAVIGPIATWLGDFVGMVIKGAYDINPIIPGLLIGCFWQVFVMFGLHWGLIPIALINLSQFGYDPVIALMLGTPFATIGAVLGVFLKTKNQKLKSLCVPCFATGIFGISEPAIYGVTLPNKWPFIFTFVVPV</sequence>
<dbReference type="GO" id="GO:0015771">
    <property type="term" value="P:trehalose transport"/>
    <property type="evidence" value="ECO:0007669"/>
    <property type="project" value="TreeGrafter"/>
</dbReference>
<dbReference type="RefSeq" id="WP_003757658.1">
    <property type="nucleotide sequence ID" value="NZ_GL538353.1"/>
</dbReference>
<keyword evidence="4" id="KW-0762">Sugar transport</keyword>
<comment type="subcellular location">
    <subcellularLocation>
        <location evidence="1">Cell membrane</location>
        <topology evidence="1">Multi-pass membrane protein</topology>
    </subcellularLocation>
</comment>
<dbReference type="InterPro" id="IPR050558">
    <property type="entry name" value="PTS_Sugar-Specific_Components"/>
</dbReference>
<keyword evidence="10 12" id="KW-0472">Membrane</keyword>
<organism evidence="15 16">
    <name type="scientific">Listeria grayi DSM 20601</name>
    <dbReference type="NCBI Taxonomy" id="525367"/>
    <lineage>
        <taxon>Bacteria</taxon>
        <taxon>Bacillati</taxon>
        <taxon>Bacillota</taxon>
        <taxon>Bacilli</taxon>
        <taxon>Bacillales</taxon>
        <taxon>Listeriaceae</taxon>
        <taxon>Listeria</taxon>
    </lineage>
</organism>
<dbReference type="GO" id="GO:0016301">
    <property type="term" value="F:kinase activity"/>
    <property type="evidence" value="ECO:0007669"/>
    <property type="project" value="UniProtKB-KW"/>
</dbReference>
<dbReference type="GO" id="GO:0009401">
    <property type="term" value="P:phosphoenolpyruvate-dependent sugar phosphotransferase system"/>
    <property type="evidence" value="ECO:0007669"/>
    <property type="project" value="UniProtKB-KW"/>
</dbReference>
<dbReference type="GO" id="GO:0005886">
    <property type="term" value="C:plasma membrane"/>
    <property type="evidence" value="ECO:0007669"/>
    <property type="project" value="UniProtKB-SubCell"/>
</dbReference>
<evidence type="ECO:0000256" key="10">
    <source>
        <dbReference type="ARBA" id="ARBA00023136"/>
    </source>
</evidence>
<feature type="transmembrane region" description="Helical" evidence="12">
    <location>
        <begin position="301"/>
        <end position="325"/>
    </location>
</feature>
<proteinExistence type="predicted"/>
<dbReference type="InterPro" id="IPR018113">
    <property type="entry name" value="PTrfase_EIIB_Cys"/>
</dbReference>
<keyword evidence="3" id="KW-1003">Cell membrane</keyword>
<dbReference type="FunFam" id="3.30.1360.60:FF:000001">
    <property type="entry name" value="PTS system glucose-specific IIBC component PtsG"/>
    <property type="match status" value="1"/>
</dbReference>
<dbReference type="CDD" id="cd00212">
    <property type="entry name" value="PTS_IIB_glc"/>
    <property type="match status" value="1"/>
</dbReference>
<dbReference type="eggNOG" id="COG1263">
    <property type="taxonomic scope" value="Bacteria"/>
</dbReference>
<dbReference type="GO" id="GO:0008982">
    <property type="term" value="F:protein-N(PI)-phosphohistidine-sugar phosphotransferase activity"/>
    <property type="evidence" value="ECO:0007669"/>
    <property type="project" value="InterPro"/>
</dbReference>
<dbReference type="eggNOG" id="COG1264">
    <property type="taxonomic scope" value="Bacteria"/>
</dbReference>
<keyword evidence="7 12" id="KW-0812">Transmembrane</keyword>
<evidence type="ECO:0000256" key="4">
    <source>
        <dbReference type="ARBA" id="ARBA00022597"/>
    </source>
</evidence>
<evidence type="ECO:0000256" key="9">
    <source>
        <dbReference type="ARBA" id="ARBA00022989"/>
    </source>
</evidence>
<dbReference type="EC" id="2.7.1.69" evidence="15"/>
<dbReference type="Gene3D" id="3.30.1360.60">
    <property type="entry name" value="Glucose permease domain IIB"/>
    <property type="match status" value="1"/>
</dbReference>
<evidence type="ECO:0000256" key="7">
    <source>
        <dbReference type="ARBA" id="ARBA00022692"/>
    </source>
</evidence>
<dbReference type="GO" id="GO:0090589">
    <property type="term" value="F:protein-phosphocysteine-trehalose phosphotransferase system transporter activity"/>
    <property type="evidence" value="ECO:0007669"/>
    <property type="project" value="TreeGrafter"/>
</dbReference>
<keyword evidence="8" id="KW-0418">Kinase</keyword>
<dbReference type="EMBL" id="ACCR02000003">
    <property type="protein sequence ID" value="EFI84146.1"/>
    <property type="molecule type" value="Genomic_DNA"/>
</dbReference>
<dbReference type="PROSITE" id="PS51098">
    <property type="entry name" value="PTS_EIIB_TYPE_1"/>
    <property type="match status" value="1"/>
</dbReference>
<dbReference type="PROSITE" id="PS51103">
    <property type="entry name" value="PTS_EIIC_TYPE_1"/>
    <property type="match status" value="1"/>
</dbReference>
<feature type="transmembrane region" description="Helical" evidence="12">
    <location>
        <begin position="337"/>
        <end position="356"/>
    </location>
</feature>
<dbReference type="AlphaFoldDB" id="D7UWT8"/>
<dbReference type="PROSITE" id="PS01035">
    <property type="entry name" value="PTS_EIIB_TYPE_1_CYS"/>
    <property type="match status" value="1"/>
</dbReference>
<accession>D7UWT8</accession>
<dbReference type="HOGENOM" id="CLU_012312_2_0_9"/>
<name>D7UWT8_LISGR</name>
<feature type="domain" description="PTS EIIC type-1" evidence="14">
    <location>
        <begin position="103"/>
        <end position="402"/>
    </location>
</feature>
<evidence type="ECO:0000256" key="6">
    <source>
        <dbReference type="ARBA" id="ARBA00022683"/>
    </source>
</evidence>
<keyword evidence="5 15" id="KW-0808">Transferase</keyword>
<dbReference type="InterPro" id="IPR001996">
    <property type="entry name" value="PTS_IIB_1"/>
</dbReference>
<dbReference type="STRING" id="525367.HMPREF0556_10699"/>
<keyword evidence="16" id="KW-1185">Reference proteome</keyword>
<feature type="transmembrane region" description="Helical" evidence="12">
    <location>
        <begin position="142"/>
        <end position="161"/>
    </location>
</feature>
<dbReference type="InterPro" id="IPR036878">
    <property type="entry name" value="Glu_permease_IIB"/>
</dbReference>
<evidence type="ECO:0000313" key="16">
    <source>
        <dbReference type="Proteomes" id="UP000010119"/>
    </source>
</evidence>
<dbReference type="PANTHER" id="PTHR30175">
    <property type="entry name" value="PHOSPHOTRANSFERASE SYSTEM TRANSPORT PROTEIN"/>
    <property type="match status" value="1"/>
</dbReference>
<feature type="transmembrane region" description="Helical" evidence="12">
    <location>
        <begin position="101"/>
        <end position="122"/>
    </location>
</feature>
<feature type="domain" description="PTS EIIB type-1" evidence="13">
    <location>
        <begin position="4"/>
        <end position="86"/>
    </location>
</feature>
<feature type="transmembrane region" description="Helical" evidence="12">
    <location>
        <begin position="248"/>
        <end position="267"/>
    </location>
</feature>
<keyword evidence="9 12" id="KW-1133">Transmembrane helix</keyword>
<evidence type="ECO:0000256" key="8">
    <source>
        <dbReference type="ARBA" id="ARBA00022777"/>
    </source>
</evidence>
<keyword evidence="6" id="KW-0598">Phosphotransferase system</keyword>
<dbReference type="Pfam" id="PF02378">
    <property type="entry name" value="PTS_EIIC"/>
    <property type="match status" value="1"/>
</dbReference>
<gene>
    <name evidence="15" type="primary">bglP3</name>
    <name evidence="15" type="ORF">HMPREF0556_10699</name>
</gene>
<protein>
    <submittedName>
        <fullName evidence="15">Phosphotransferase system, EIIC</fullName>
        <ecNumber evidence="15">2.7.1.69</ecNumber>
    </submittedName>
</protein>
<evidence type="ECO:0000313" key="15">
    <source>
        <dbReference type="EMBL" id="EFI84146.1"/>
    </source>
</evidence>
<comment type="caution">
    <text evidence="15">The sequence shown here is derived from an EMBL/GenBank/DDBJ whole genome shotgun (WGS) entry which is preliminary data.</text>
</comment>
<evidence type="ECO:0000256" key="12">
    <source>
        <dbReference type="SAM" id="Phobius"/>
    </source>
</evidence>
<keyword evidence="2" id="KW-0813">Transport</keyword>
<feature type="transmembrane region" description="Helical" evidence="12">
    <location>
        <begin position="173"/>
        <end position="194"/>
    </location>
</feature>
<evidence type="ECO:0000259" key="14">
    <source>
        <dbReference type="PROSITE" id="PS51103"/>
    </source>
</evidence>
<dbReference type="PANTHER" id="PTHR30175:SF1">
    <property type="entry name" value="PTS SYSTEM ARBUTIN-, CELLOBIOSE-, AND SALICIN-SPECIFIC EIIBC COMPONENT-RELATED"/>
    <property type="match status" value="1"/>
</dbReference>
<feature type="active site" description="Phosphocysteine intermediate; for EIIB activity" evidence="11">
    <location>
        <position position="26"/>
    </location>
</feature>
<evidence type="ECO:0000256" key="5">
    <source>
        <dbReference type="ARBA" id="ARBA00022679"/>
    </source>
</evidence>
<reference evidence="15" key="1">
    <citation type="submission" date="2010-06" db="EMBL/GenBank/DDBJ databases">
        <authorList>
            <person name="Muzny D."/>
            <person name="Qin X."/>
            <person name="Buhay C."/>
            <person name="Dugan-Rocha S."/>
            <person name="Ding Y."/>
            <person name="Chen G."/>
            <person name="Hawes A."/>
            <person name="Holder M."/>
            <person name="Jhangiani S."/>
            <person name="Johnson A."/>
            <person name="Khan Z."/>
            <person name="Li Z."/>
            <person name="Liu W."/>
            <person name="Liu X."/>
            <person name="Perez L."/>
            <person name="Shen H."/>
            <person name="Wang Q."/>
            <person name="Watt J."/>
            <person name="Xi L."/>
            <person name="Xin Y."/>
            <person name="Zhou J."/>
            <person name="Deng J."/>
            <person name="Jiang H."/>
            <person name="Liu Y."/>
            <person name="Qu J."/>
            <person name="Song X.-Z."/>
            <person name="Zhang L."/>
            <person name="Villasana D."/>
            <person name="Johnson A."/>
            <person name="Liu J."/>
            <person name="Liyanage D."/>
            <person name="Lorensuhewa L."/>
            <person name="Robinson T."/>
            <person name="Song A."/>
            <person name="Song B.-B."/>
            <person name="Dinh H."/>
            <person name="Thornton R."/>
            <person name="Coyle M."/>
            <person name="Francisco L."/>
            <person name="Jackson L."/>
            <person name="Javaid M."/>
            <person name="Korchina V."/>
            <person name="Kovar C."/>
            <person name="Mata R."/>
            <person name="Mathew T."/>
            <person name="Ngo R."/>
            <person name="Nguyen L."/>
            <person name="Nguyen N."/>
            <person name="Okwuonu G."/>
            <person name="Ongeri F."/>
            <person name="Pham C."/>
            <person name="Simmons D."/>
            <person name="Wilczek-Boney K."/>
            <person name="Hale W."/>
            <person name="Jakkamsetti A."/>
            <person name="Pham P."/>
            <person name="Ruth R."/>
            <person name="San Lucas F."/>
            <person name="Warren J."/>
            <person name="Zhang J."/>
            <person name="Zhao Z."/>
            <person name="Zhou C."/>
            <person name="Zhu D."/>
            <person name="Lee S."/>
            <person name="Bess C."/>
            <person name="Blankenburg K."/>
            <person name="Forbes L."/>
            <person name="Fu Q."/>
            <person name="Gubbala S."/>
            <person name="Hirani K."/>
            <person name="Jayaseelan J.C."/>
            <person name="Lara F."/>
            <person name="Munidasa M."/>
            <person name="Palculict T."/>
            <person name="Patil S."/>
            <person name="Pu L.-L."/>
            <person name="Saada N."/>
            <person name="Tang L."/>
            <person name="Weissenberger G."/>
            <person name="Zhu Y."/>
            <person name="Hemphill L."/>
            <person name="Shang Y."/>
            <person name="Youmans B."/>
            <person name="Ayvaz T."/>
            <person name="Ross M."/>
            <person name="Santibanez J."/>
            <person name="Aqrawi P."/>
            <person name="Gross S."/>
            <person name="Joshi V."/>
            <person name="Fowler G."/>
            <person name="Nazareth L."/>
            <person name="Reid J."/>
            <person name="Worley K."/>
            <person name="Petrosino J."/>
            <person name="Highlander S."/>
            <person name="Gibbs R."/>
        </authorList>
    </citation>
    <scope>NUCLEOTIDE SEQUENCE [LARGE SCALE GENOMIC DNA]</scope>
    <source>
        <strain evidence="15">DSM 20601</strain>
    </source>
</reference>